<evidence type="ECO:0000313" key="6">
    <source>
        <dbReference type="EMBL" id="KAG2203986.1"/>
    </source>
</evidence>
<comment type="function">
    <text evidence="4">Plays an essential role in the assembly of succinate dehydrogenase (SDH), an enzyme complex (also referred to as respiratory complex II) that is a component of both the tricarboxylic acid (TCA) cycle and the mitochondrial electron transport chain, and which couples the oxidation of succinate to fumarate with the reduction of ubiquinone (coenzyme Q) to ubiquinol. Required for flavinylation (covalent attachment of FAD) of the flavoprotein subunit of the SDH catalytic dimer.</text>
</comment>
<dbReference type="InterPro" id="IPR005631">
    <property type="entry name" value="SDH"/>
</dbReference>
<comment type="similarity">
    <text evidence="4">Belongs to the SDHAF2 family.</text>
</comment>
<evidence type="ECO:0000313" key="7">
    <source>
        <dbReference type="Proteomes" id="UP000650833"/>
    </source>
</evidence>
<name>A0A8H7R6F0_9FUNG</name>
<dbReference type="InterPro" id="IPR036714">
    <property type="entry name" value="SDH_sf"/>
</dbReference>
<feature type="region of interest" description="Disordered" evidence="5">
    <location>
        <begin position="148"/>
        <end position="167"/>
    </location>
</feature>
<dbReference type="PANTHER" id="PTHR12469:SF2">
    <property type="entry name" value="SUCCINATE DEHYDROGENASE ASSEMBLY FACTOR 2, MITOCHONDRIAL"/>
    <property type="match status" value="1"/>
</dbReference>
<feature type="region of interest" description="Disordered" evidence="5">
    <location>
        <begin position="46"/>
        <end position="71"/>
    </location>
</feature>
<evidence type="ECO:0000256" key="3">
    <source>
        <dbReference type="ARBA" id="ARBA00023186"/>
    </source>
</evidence>
<keyword evidence="7" id="KW-1185">Reference proteome</keyword>
<dbReference type="OrthoDB" id="284292at2759"/>
<sequence length="167" mass="19644">MLLSRARKVQMIARPVSRSISTLRPLFNRKNEDPFPDLAIRHSSEAALDSSYPNLPPIPRPNEETENKRRRLTYQSRKRGILETDLLLGTFAKVWLPKFSHEQLEEYDKLLDEPDWDIFYWTTNKKPVPQRWQDSKVLQMITQHAKNEDKKVLRMPNLEESSSSSTP</sequence>
<evidence type="ECO:0000256" key="4">
    <source>
        <dbReference type="HAMAP-Rule" id="MF_03057"/>
    </source>
</evidence>
<dbReference type="Pfam" id="PF03937">
    <property type="entry name" value="Sdh5"/>
    <property type="match status" value="1"/>
</dbReference>
<dbReference type="FunFam" id="1.10.150.250:FF:000002">
    <property type="entry name" value="Succinate dehydrogenase assembly factor 2, mitochondrial"/>
    <property type="match status" value="1"/>
</dbReference>
<evidence type="ECO:0000256" key="2">
    <source>
        <dbReference type="ARBA" id="ARBA00023128"/>
    </source>
</evidence>
<keyword evidence="3 4" id="KW-0143">Chaperone</keyword>
<keyword evidence="2 4" id="KW-0496">Mitochondrion</keyword>
<dbReference type="InterPro" id="IPR028882">
    <property type="entry name" value="SDHAF2"/>
</dbReference>
<dbReference type="GO" id="GO:0005759">
    <property type="term" value="C:mitochondrial matrix"/>
    <property type="evidence" value="ECO:0007669"/>
    <property type="project" value="UniProtKB-SubCell"/>
</dbReference>
<dbReference type="SUPFAM" id="SSF109910">
    <property type="entry name" value="YgfY-like"/>
    <property type="match status" value="1"/>
</dbReference>
<reference evidence="6" key="1">
    <citation type="submission" date="2020-12" db="EMBL/GenBank/DDBJ databases">
        <title>Metabolic potential, ecology and presence of endohyphal bacteria is reflected in genomic diversity of Mucoromycotina.</title>
        <authorList>
            <person name="Muszewska A."/>
            <person name="Okrasinska A."/>
            <person name="Steczkiewicz K."/>
            <person name="Drgas O."/>
            <person name="Orlowska M."/>
            <person name="Perlinska-Lenart U."/>
            <person name="Aleksandrzak-Piekarczyk T."/>
            <person name="Szatraj K."/>
            <person name="Zielenkiewicz U."/>
            <person name="Pilsyk S."/>
            <person name="Malc E."/>
            <person name="Mieczkowski P."/>
            <person name="Kruszewska J.S."/>
            <person name="Biernat P."/>
            <person name="Pawlowska J."/>
        </authorList>
    </citation>
    <scope>NUCLEOTIDE SEQUENCE</scope>
    <source>
        <strain evidence="6">CBS 226.32</strain>
    </source>
</reference>
<organism evidence="6 7">
    <name type="scientific">Mucor plumbeus</name>
    <dbReference type="NCBI Taxonomy" id="97098"/>
    <lineage>
        <taxon>Eukaryota</taxon>
        <taxon>Fungi</taxon>
        <taxon>Fungi incertae sedis</taxon>
        <taxon>Mucoromycota</taxon>
        <taxon>Mucoromycotina</taxon>
        <taxon>Mucoromycetes</taxon>
        <taxon>Mucorales</taxon>
        <taxon>Mucorineae</taxon>
        <taxon>Mucoraceae</taxon>
        <taxon>Mucor</taxon>
    </lineage>
</organism>
<protein>
    <recommendedName>
        <fullName evidence="4">Succinate dehydrogenase assembly factor 2, mitochondrial</fullName>
        <shortName evidence="4">SDH assembly factor 2</shortName>
        <shortName evidence="4">SDHAF2</shortName>
    </recommendedName>
</protein>
<accession>A0A8H7R6F0</accession>
<dbReference type="PANTHER" id="PTHR12469">
    <property type="entry name" value="PROTEIN EMI5 HOMOLOG, MITOCHONDRIAL"/>
    <property type="match status" value="1"/>
</dbReference>
<dbReference type="GO" id="GO:0006121">
    <property type="term" value="P:mitochondrial electron transport, succinate to ubiquinone"/>
    <property type="evidence" value="ECO:0007669"/>
    <property type="project" value="UniProtKB-UniRule"/>
</dbReference>
<dbReference type="Proteomes" id="UP000650833">
    <property type="component" value="Unassembled WGS sequence"/>
</dbReference>
<comment type="caution">
    <text evidence="6">The sequence shown here is derived from an EMBL/GenBank/DDBJ whole genome shotgun (WGS) entry which is preliminary data.</text>
</comment>
<evidence type="ECO:0000256" key="1">
    <source>
        <dbReference type="ARBA" id="ARBA00004305"/>
    </source>
</evidence>
<gene>
    <name evidence="6" type="ORF">INT46_007469</name>
</gene>
<dbReference type="GO" id="GO:0006099">
    <property type="term" value="P:tricarboxylic acid cycle"/>
    <property type="evidence" value="ECO:0007669"/>
    <property type="project" value="TreeGrafter"/>
</dbReference>
<dbReference type="GO" id="GO:0034553">
    <property type="term" value="P:mitochondrial respiratory chain complex II assembly"/>
    <property type="evidence" value="ECO:0007669"/>
    <property type="project" value="TreeGrafter"/>
</dbReference>
<comment type="subunit">
    <text evidence="4">Interacts with the flavoprotein subunit within the SDH catalytic dimer.</text>
</comment>
<comment type="subcellular location">
    <subcellularLocation>
        <location evidence="1 4">Mitochondrion matrix</location>
    </subcellularLocation>
</comment>
<evidence type="ECO:0000256" key="5">
    <source>
        <dbReference type="SAM" id="MobiDB-lite"/>
    </source>
</evidence>
<dbReference type="Gene3D" id="1.10.150.250">
    <property type="entry name" value="Flavinator of succinate dehydrogenase"/>
    <property type="match status" value="1"/>
</dbReference>
<proteinExistence type="inferred from homology"/>
<dbReference type="EMBL" id="JAEPRC010000211">
    <property type="protein sequence ID" value="KAG2203986.1"/>
    <property type="molecule type" value="Genomic_DNA"/>
</dbReference>
<dbReference type="AlphaFoldDB" id="A0A8H7R6F0"/>
<dbReference type="HAMAP" id="MF_03057">
    <property type="entry name" value="SDHAF2"/>
    <property type="match status" value="1"/>
</dbReference>